<evidence type="ECO:0000256" key="4">
    <source>
        <dbReference type="ARBA" id="ARBA00022980"/>
    </source>
</evidence>
<evidence type="ECO:0000256" key="8">
    <source>
        <dbReference type="HAMAP-Rule" id="MF_01309"/>
    </source>
</evidence>
<dbReference type="Proteomes" id="UP000176451">
    <property type="component" value="Unassembled WGS sequence"/>
</dbReference>
<reference evidence="10 11" key="1">
    <citation type="journal article" date="2016" name="Nat. Commun.">
        <title>Thousands of microbial genomes shed light on interconnected biogeochemical processes in an aquifer system.</title>
        <authorList>
            <person name="Anantharaman K."/>
            <person name="Brown C.T."/>
            <person name="Hug L.A."/>
            <person name="Sharon I."/>
            <person name="Castelle C.J."/>
            <person name="Probst A.J."/>
            <person name="Thomas B.C."/>
            <person name="Singh A."/>
            <person name="Wilkins M.J."/>
            <person name="Karaoz U."/>
            <person name="Brodie E.L."/>
            <person name="Williams K.H."/>
            <person name="Hubbard S.S."/>
            <person name="Banfield J.F."/>
        </authorList>
    </citation>
    <scope>NUCLEOTIDE SEQUENCE [LARGE SCALE GENOMIC DNA]</scope>
</reference>
<dbReference type="InterPro" id="IPR004044">
    <property type="entry name" value="KH_dom_type_2"/>
</dbReference>
<dbReference type="FunFam" id="3.30.300.20:FF:000001">
    <property type="entry name" value="30S ribosomal protein S3"/>
    <property type="match status" value="1"/>
</dbReference>
<evidence type="ECO:0000256" key="1">
    <source>
        <dbReference type="ARBA" id="ARBA00010761"/>
    </source>
</evidence>
<keyword evidence="3 8" id="KW-0694">RNA-binding</keyword>
<evidence type="ECO:0000256" key="5">
    <source>
        <dbReference type="ARBA" id="ARBA00023274"/>
    </source>
</evidence>
<dbReference type="GO" id="GO:0022627">
    <property type="term" value="C:cytosolic small ribosomal subunit"/>
    <property type="evidence" value="ECO:0007669"/>
    <property type="project" value="TreeGrafter"/>
</dbReference>
<sequence length="227" mass="25729">MGQKVNPISFRLINNKEWRSKWFSQREYADLLAEDIELRKGISEKLGRSGGVNKVEIERGNQETTINIHTAKPGIIIGRSGQGVNQLKEYLEKRILKTNFPIRGYISENNPAAKKPNHKIKINIMEIRNPEICASLVAQNICQQLEKRIAYRRAVKMAIEKMKVHKEVKGVKVSVAGRLGGAEIARKEKFSDGSIPLGTFRSQIDYAHHDAFTTYGVIGVKVWIYTI</sequence>
<dbReference type="SUPFAM" id="SSF54821">
    <property type="entry name" value="Ribosomal protein S3 C-terminal domain"/>
    <property type="match status" value="1"/>
</dbReference>
<evidence type="ECO:0000259" key="9">
    <source>
        <dbReference type="PROSITE" id="PS50823"/>
    </source>
</evidence>
<dbReference type="Pfam" id="PF07650">
    <property type="entry name" value="KH_2"/>
    <property type="match status" value="1"/>
</dbReference>
<dbReference type="Gene3D" id="3.30.1140.32">
    <property type="entry name" value="Ribosomal protein S3, C-terminal domain"/>
    <property type="match status" value="1"/>
</dbReference>
<comment type="function">
    <text evidence="6 8">Binds the lower part of the 30S subunit head. Binds mRNA in the 70S ribosome, positioning it for translation.</text>
</comment>
<dbReference type="GO" id="GO:0003729">
    <property type="term" value="F:mRNA binding"/>
    <property type="evidence" value="ECO:0007669"/>
    <property type="project" value="UniProtKB-UniRule"/>
</dbReference>
<dbReference type="InterPro" id="IPR009019">
    <property type="entry name" value="KH_sf_prok-type"/>
</dbReference>
<dbReference type="SUPFAM" id="SSF54814">
    <property type="entry name" value="Prokaryotic type KH domain (KH-domain type II)"/>
    <property type="match status" value="1"/>
</dbReference>
<evidence type="ECO:0000313" key="10">
    <source>
        <dbReference type="EMBL" id="OGD65456.1"/>
    </source>
</evidence>
<dbReference type="SMART" id="SM00322">
    <property type="entry name" value="KH"/>
    <property type="match status" value="1"/>
</dbReference>
<dbReference type="GO" id="GO:0006412">
    <property type="term" value="P:translation"/>
    <property type="evidence" value="ECO:0007669"/>
    <property type="project" value="UniProtKB-UniRule"/>
</dbReference>
<dbReference type="Pfam" id="PF00189">
    <property type="entry name" value="Ribosomal_S3_C"/>
    <property type="match status" value="1"/>
</dbReference>
<dbReference type="NCBIfam" id="TIGR01009">
    <property type="entry name" value="rpsC_bact"/>
    <property type="match status" value="1"/>
</dbReference>
<dbReference type="InterPro" id="IPR005704">
    <property type="entry name" value="Ribosomal_uS3_bac-typ"/>
</dbReference>
<dbReference type="GO" id="GO:0019843">
    <property type="term" value="F:rRNA binding"/>
    <property type="evidence" value="ECO:0007669"/>
    <property type="project" value="UniProtKB-UniRule"/>
</dbReference>
<keyword evidence="2 8" id="KW-0699">rRNA-binding</keyword>
<dbReference type="PANTHER" id="PTHR11760">
    <property type="entry name" value="30S/40S RIBOSOMAL PROTEIN S3"/>
    <property type="match status" value="1"/>
</dbReference>
<evidence type="ECO:0000256" key="3">
    <source>
        <dbReference type="ARBA" id="ARBA00022884"/>
    </source>
</evidence>
<dbReference type="InterPro" id="IPR015946">
    <property type="entry name" value="KH_dom-like_a/b"/>
</dbReference>
<dbReference type="Gene3D" id="3.30.300.20">
    <property type="match status" value="1"/>
</dbReference>
<evidence type="ECO:0000313" key="11">
    <source>
        <dbReference type="Proteomes" id="UP000176451"/>
    </source>
</evidence>
<dbReference type="InterPro" id="IPR001351">
    <property type="entry name" value="Ribosomal_uS3_C"/>
</dbReference>
<proteinExistence type="inferred from homology"/>
<accession>A0A1F5EDX1</accession>
<gene>
    <name evidence="8" type="primary">rpsC</name>
    <name evidence="10" type="ORF">A3F08_00320</name>
</gene>
<dbReference type="CDD" id="cd02412">
    <property type="entry name" value="KH-II_30S_S3"/>
    <property type="match status" value="1"/>
</dbReference>
<dbReference type="STRING" id="1797469.A3F08_00320"/>
<dbReference type="EMBL" id="MEZV01000057">
    <property type="protein sequence ID" value="OGD65456.1"/>
    <property type="molecule type" value="Genomic_DNA"/>
</dbReference>
<evidence type="ECO:0000256" key="2">
    <source>
        <dbReference type="ARBA" id="ARBA00022730"/>
    </source>
</evidence>
<evidence type="ECO:0000256" key="6">
    <source>
        <dbReference type="ARBA" id="ARBA00024998"/>
    </source>
</evidence>
<comment type="similarity">
    <text evidence="1 8">Belongs to the universal ribosomal protein uS3 family.</text>
</comment>
<dbReference type="HAMAP" id="MF_01309_B">
    <property type="entry name" value="Ribosomal_uS3_B"/>
    <property type="match status" value="1"/>
</dbReference>
<feature type="domain" description="KH type-2" evidence="9">
    <location>
        <begin position="38"/>
        <end position="128"/>
    </location>
</feature>
<dbReference type="InterPro" id="IPR004087">
    <property type="entry name" value="KH_dom"/>
</dbReference>
<name>A0A1F5EDX1_9BACT</name>
<comment type="subunit">
    <text evidence="8">Part of the 30S ribosomal subunit. Forms a tight complex with proteins S10 and S14.</text>
</comment>
<evidence type="ECO:0000256" key="7">
    <source>
        <dbReference type="ARBA" id="ARBA00035257"/>
    </source>
</evidence>
<dbReference type="InterPro" id="IPR036419">
    <property type="entry name" value="Ribosomal_S3_C_sf"/>
</dbReference>
<keyword evidence="5 8" id="KW-0687">Ribonucleoprotein</keyword>
<dbReference type="AlphaFoldDB" id="A0A1F5EDX1"/>
<dbReference type="InterPro" id="IPR057258">
    <property type="entry name" value="Ribosomal_uS3"/>
</dbReference>
<dbReference type="GO" id="GO:0003735">
    <property type="term" value="F:structural constituent of ribosome"/>
    <property type="evidence" value="ECO:0007669"/>
    <property type="project" value="InterPro"/>
</dbReference>
<dbReference type="PANTHER" id="PTHR11760:SF19">
    <property type="entry name" value="SMALL RIBOSOMAL SUBUNIT PROTEIN US3C"/>
    <property type="match status" value="1"/>
</dbReference>
<protein>
    <recommendedName>
        <fullName evidence="7 8">Small ribosomal subunit protein uS3</fullName>
    </recommendedName>
</protein>
<comment type="caution">
    <text evidence="10">The sequence shown here is derived from an EMBL/GenBank/DDBJ whole genome shotgun (WGS) entry which is preliminary data.</text>
</comment>
<keyword evidence="4 8" id="KW-0689">Ribosomal protein</keyword>
<dbReference type="PROSITE" id="PS50823">
    <property type="entry name" value="KH_TYPE_2"/>
    <property type="match status" value="1"/>
</dbReference>
<organism evidence="10 11">
    <name type="scientific">Candidatus Berkelbacteria bacterium RIFCSPHIGHO2_12_FULL_36_9</name>
    <dbReference type="NCBI Taxonomy" id="1797469"/>
    <lineage>
        <taxon>Bacteria</taxon>
        <taxon>Candidatus Berkelbacteria</taxon>
    </lineage>
</organism>